<feature type="compositionally biased region" description="Low complexity" evidence="1">
    <location>
        <begin position="20"/>
        <end position="36"/>
    </location>
</feature>
<evidence type="ECO:0000256" key="2">
    <source>
        <dbReference type="SAM" id="Phobius"/>
    </source>
</evidence>
<organism evidence="3">
    <name type="scientific">Candidatus Kentrum sp. MB</name>
    <dbReference type="NCBI Taxonomy" id="2138164"/>
    <lineage>
        <taxon>Bacteria</taxon>
        <taxon>Pseudomonadati</taxon>
        <taxon>Pseudomonadota</taxon>
        <taxon>Gammaproteobacteria</taxon>
        <taxon>Candidatus Kentrum</taxon>
    </lineage>
</organism>
<keyword evidence="2" id="KW-0812">Transmembrane</keyword>
<feature type="region of interest" description="Disordered" evidence="1">
    <location>
        <begin position="15"/>
        <end position="36"/>
    </location>
</feature>
<name>A0A450X145_9GAMM</name>
<proteinExistence type="predicted"/>
<evidence type="ECO:0000256" key="1">
    <source>
        <dbReference type="SAM" id="MobiDB-lite"/>
    </source>
</evidence>
<feature type="transmembrane region" description="Helical" evidence="2">
    <location>
        <begin position="87"/>
        <end position="109"/>
    </location>
</feature>
<keyword evidence="2" id="KW-1133">Transmembrane helix</keyword>
<dbReference type="EMBL" id="CAADFO010000003">
    <property type="protein sequence ID" value="VFK23016.1"/>
    <property type="molecule type" value="Genomic_DNA"/>
</dbReference>
<dbReference type="AlphaFoldDB" id="A0A450X145"/>
<gene>
    <name evidence="3" type="ORF">BECKMB1821G_GA0114241_100378</name>
</gene>
<sequence>MTALFEHTRTLKGISHFPGTSSTKRSKNSGSSKSATSYRPFRFRIFRVGHYRGWDKRGEPLHPQGFDAIENWRLRIGEVEYAPDMRLFHLSAILPCVVLLFMVLGRFLLRDDDGGVFSF</sequence>
<reference evidence="3" key="1">
    <citation type="submission" date="2019-02" db="EMBL/GenBank/DDBJ databases">
        <authorList>
            <person name="Gruber-Vodicka R. H."/>
            <person name="Seah K. B. B."/>
        </authorList>
    </citation>
    <scope>NUCLEOTIDE SEQUENCE</scope>
    <source>
        <strain evidence="3">BECK_BZ197</strain>
    </source>
</reference>
<protein>
    <submittedName>
        <fullName evidence="3">Uncharacterized protein</fullName>
    </submittedName>
</protein>
<evidence type="ECO:0000313" key="3">
    <source>
        <dbReference type="EMBL" id="VFK23016.1"/>
    </source>
</evidence>
<accession>A0A450X145</accession>
<keyword evidence="2" id="KW-0472">Membrane</keyword>